<dbReference type="InterPro" id="IPR003737">
    <property type="entry name" value="GlcNAc_PI_deacetylase-related"/>
</dbReference>
<name>A0A840I0P2_9PROT</name>
<comment type="caution">
    <text evidence="1">The sequence shown here is derived from an EMBL/GenBank/DDBJ whole genome shotgun (WGS) entry which is preliminary data.</text>
</comment>
<dbReference type="Proteomes" id="UP000563524">
    <property type="component" value="Unassembled WGS sequence"/>
</dbReference>
<dbReference type="Gene3D" id="3.40.50.10320">
    <property type="entry name" value="LmbE-like"/>
    <property type="match status" value="1"/>
</dbReference>
<dbReference type="InterPro" id="IPR024078">
    <property type="entry name" value="LmbE-like_dom_sf"/>
</dbReference>
<dbReference type="Pfam" id="PF02585">
    <property type="entry name" value="PIG-L"/>
    <property type="match status" value="1"/>
</dbReference>
<dbReference type="PANTHER" id="PTHR12993">
    <property type="entry name" value="N-ACETYLGLUCOSAMINYL-PHOSPHATIDYLINOSITOL DE-N-ACETYLASE-RELATED"/>
    <property type="match status" value="1"/>
</dbReference>
<evidence type="ECO:0000313" key="2">
    <source>
        <dbReference type="Proteomes" id="UP000563524"/>
    </source>
</evidence>
<dbReference type="GO" id="GO:0016811">
    <property type="term" value="F:hydrolase activity, acting on carbon-nitrogen (but not peptide) bonds, in linear amides"/>
    <property type="evidence" value="ECO:0007669"/>
    <property type="project" value="TreeGrafter"/>
</dbReference>
<proteinExistence type="predicted"/>
<dbReference type="EMBL" id="JACHOB010000001">
    <property type="protein sequence ID" value="MBB4658399.1"/>
    <property type="molecule type" value="Genomic_DNA"/>
</dbReference>
<gene>
    <name evidence="1" type="ORF">GGQ59_000899</name>
</gene>
<dbReference type="AlphaFoldDB" id="A0A840I0P2"/>
<reference evidence="1 2" key="1">
    <citation type="submission" date="2020-08" db="EMBL/GenBank/DDBJ databases">
        <title>Genomic Encyclopedia of Type Strains, Phase IV (KMG-IV): sequencing the most valuable type-strain genomes for metagenomic binning, comparative biology and taxonomic classification.</title>
        <authorList>
            <person name="Goeker M."/>
        </authorList>
    </citation>
    <scope>NUCLEOTIDE SEQUENCE [LARGE SCALE GENOMIC DNA]</scope>
    <source>
        <strain evidence="1 2">DSM 102850</strain>
    </source>
</reference>
<accession>A0A840I0P2</accession>
<dbReference type="SUPFAM" id="SSF102588">
    <property type="entry name" value="LmbE-like"/>
    <property type="match status" value="1"/>
</dbReference>
<sequence>MSRTVLALSPHLDDAAFSAGGLLARLAAGGDRVILATVFTGNVARPTGFALACQLDKGLAPDADYMALRRAEDEAACAALGAEPLHLPHLEAPHRGYEDAPSLFGGVRTEDREEAAVAETLRSAFGGERIDLLLLPRGIGGHVDHEVVRRAGGVLDAKRRLYWTDWPYADREAPKAPFAAEDGRLLSETVTLTPREADAKLAACLAYETQLGFQFGGAEALRERLAGIQSETYLA</sequence>
<evidence type="ECO:0000313" key="1">
    <source>
        <dbReference type="EMBL" id="MBB4658399.1"/>
    </source>
</evidence>
<dbReference type="PANTHER" id="PTHR12993:SF29">
    <property type="entry name" value="BLR3841 PROTEIN"/>
    <property type="match status" value="1"/>
</dbReference>
<dbReference type="RefSeq" id="WP_183816188.1">
    <property type="nucleotide sequence ID" value="NZ_JACHOB010000001.1"/>
</dbReference>
<organism evidence="1 2">
    <name type="scientific">Parvularcula dongshanensis</name>
    <dbReference type="NCBI Taxonomy" id="1173995"/>
    <lineage>
        <taxon>Bacteria</taxon>
        <taxon>Pseudomonadati</taxon>
        <taxon>Pseudomonadota</taxon>
        <taxon>Alphaproteobacteria</taxon>
        <taxon>Parvularculales</taxon>
        <taxon>Parvularculaceae</taxon>
        <taxon>Parvularcula</taxon>
    </lineage>
</organism>
<protein>
    <submittedName>
        <fullName evidence="1">LmbE family N-acetylglucosaminyl deacetylase</fullName>
    </submittedName>
</protein>
<keyword evidence="2" id="KW-1185">Reference proteome</keyword>